<dbReference type="InterPro" id="IPR009003">
    <property type="entry name" value="Peptidase_S1_PA"/>
</dbReference>
<dbReference type="InterPro" id="IPR001314">
    <property type="entry name" value="Peptidase_S1A"/>
</dbReference>
<evidence type="ECO:0000256" key="6">
    <source>
        <dbReference type="ARBA" id="ARBA00023157"/>
    </source>
</evidence>
<dbReference type="InterPro" id="IPR050127">
    <property type="entry name" value="Serine_Proteases_S1"/>
</dbReference>
<dbReference type="EMBL" id="JAWJWE010000036">
    <property type="protein sequence ID" value="KAK6628481.1"/>
    <property type="molecule type" value="Genomic_DNA"/>
</dbReference>
<dbReference type="PANTHER" id="PTHR24264:SF65">
    <property type="entry name" value="SRCR DOMAIN-CONTAINING PROTEIN"/>
    <property type="match status" value="1"/>
</dbReference>
<dbReference type="GO" id="GO:0004252">
    <property type="term" value="F:serine-type endopeptidase activity"/>
    <property type="evidence" value="ECO:0007669"/>
    <property type="project" value="InterPro"/>
</dbReference>
<dbReference type="Pfam" id="PF00089">
    <property type="entry name" value="Trypsin"/>
    <property type="match status" value="1"/>
</dbReference>
<keyword evidence="3" id="KW-0645">Protease</keyword>
<evidence type="ECO:0000256" key="3">
    <source>
        <dbReference type="ARBA" id="ARBA00022670"/>
    </source>
</evidence>
<dbReference type="InterPro" id="IPR001254">
    <property type="entry name" value="Trypsin_dom"/>
</dbReference>
<dbReference type="GO" id="GO:0005615">
    <property type="term" value="C:extracellular space"/>
    <property type="evidence" value="ECO:0007669"/>
    <property type="project" value="TreeGrafter"/>
</dbReference>
<dbReference type="PROSITE" id="PS50240">
    <property type="entry name" value="TRYPSIN_DOM"/>
    <property type="match status" value="1"/>
</dbReference>
<dbReference type="PROSITE" id="PS00135">
    <property type="entry name" value="TRYPSIN_SER"/>
    <property type="match status" value="1"/>
</dbReference>
<dbReference type="CDD" id="cd00190">
    <property type="entry name" value="Tryp_SPc"/>
    <property type="match status" value="1"/>
</dbReference>
<dbReference type="AlphaFoldDB" id="A0AAN8PFS4"/>
<keyword evidence="6" id="KW-1015">Disulfide bond</keyword>
<evidence type="ECO:0000259" key="7">
    <source>
        <dbReference type="PROSITE" id="PS50240"/>
    </source>
</evidence>
<gene>
    <name evidence="8" type="ORF">RUM43_002296</name>
</gene>
<keyword evidence="4" id="KW-0378">Hydrolase</keyword>
<feature type="domain" description="Peptidase S1" evidence="7">
    <location>
        <begin position="68"/>
        <end position="306"/>
    </location>
</feature>
<keyword evidence="2" id="KW-0964">Secreted</keyword>
<sequence>MNYWICVPHIDRFEVLLLNKKFVLLQARIHQPGGVYFPRPITIGKPTTLTNSRCSKCNCGINRHWTRIIGGWMAEVNEYPWMVALTKRNRFFCGGTLINDRYVTTAAHCIYRKEGDSNWVTTEVKVILSEHNRVAVNDTINEERRVVKALIHPKFSASTLDSDIALLKLDKPVRFRQEVRPACLPPTNKKFHGEWATVVGWGTTQEGGSPAITLRETVVPIMSNQQCTSAGYRALKITDNMMCAGGYRGRDSCQGDSGGPLLLTTPQGQMFTAGIVSWGEGCGRPNKPGVYTRVNNFLDWIMANTKDACYCY</sequence>
<evidence type="ECO:0000313" key="9">
    <source>
        <dbReference type="Proteomes" id="UP001372834"/>
    </source>
</evidence>
<proteinExistence type="predicted"/>
<organism evidence="8 9">
    <name type="scientific">Polyplax serrata</name>
    <name type="common">Common mouse louse</name>
    <dbReference type="NCBI Taxonomy" id="468196"/>
    <lineage>
        <taxon>Eukaryota</taxon>
        <taxon>Metazoa</taxon>
        <taxon>Ecdysozoa</taxon>
        <taxon>Arthropoda</taxon>
        <taxon>Hexapoda</taxon>
        <taxon>Insecta</taxon>
        <taxon>Pterygota</taxon>
        <taxon>Neoptera</taxon>
        <taxon>Paraneoptera</taxon>
        <taxon>Psocodea</taxon>
        <taxon>Troctomorpha</taxon>
        <taxon>Phthiraptera</taxon>
        <taxon>Anoplura</taxon>
        <taxon>Polyplacidae</taxon>
        <taxon>Polyplax</taxon>
    </lineage>
</organism>
<comment type="caution">
    <text evidence="8">The sequence shown here is derived from an EMBL/GenBank/DDBJ whole genome shotgun (WGS) entry which is preliminary data.</text>
</comment>
<dbReference type="PANTHER" id="PTHR24264">
    <property type="entry name" value="TRYPSIN-RELATED"/>
    <property type="match status" value="1"/>
</dbReference>
<evidence type="ECO:0000313" key="8">
    <source>
        <dbReference type="EMBL" id="KAK6628481.1"/>
    </source>
</evidence>
<dbReference type="FunFam" id="2.40.10.10:FF:000006">
    <property type="entry name" value="Serine proteinase stubble"/>
    <property type="match status" value="1"/>
</dbReference>
<dbReference type="InterPro" id="IPR043504">
    <property type="entry name" value="Peptidase_S1_PA_chymotrypsin"/>
</dbReference>
<dbReference type="GO" id="GO:0006508">
    <property type="term" value="P:proteolysis"/>
    <property type="evidence" value="ECO:0007669"/>
    <property type="project" value="UniProtKB-KW"/>
</dbReference>
<name>A0AAN8PFS4_POLSC</name>
<evidence type="ECO:0000256" key="1">
    <source>
        <dbReference type="ARBA" id="ARBA00004613"/>
    </source>
</evidence>
<dbReference type="Gene3D" id="2.40.10.10">
    <property type="entry name" value="Trypsin-like serine proteases"/>
    <property type="match status" value="1"/>
</dbReference>
<dbReference type="Proteomes" id="UP001372834">
    <property type="component" value="Unassembled WGS sequence"/>
</dbReference>
<evidence type="ECO:0000256" key="4">
    <source>
        <dbReference type="ARBA" id="ARBA00022801"/>
    </source>
</evidence>
<protein>
    <recommendedName>
        <fullName evidence="7">Peptidase S1 domain-containing protein</fullName>
    </recommendedName>
</protein>
<dbReference type="PRINTS" id="PR00722">
    <property type="entry name" value="CHYMOTRYPSIN"/>
</dbReference>
<evidence type="ECO:0000256" key="2">
    <source>
        <dbReference type="ARBA" id="ARBA00022525"/>
    </source>
</evidence>
<reference evidence="8 9" key="1">
    <citation type="submission" date="2023-10" db="EMBL/GenBank/DDBJ databases">
        <title>Genomes of two closely related lineages of the louse Polyplax serrata with different host specificities.</title>
        <authorList>
            <person name="Martinu J."/>
            <person name="Tarabai H."/>
            <person name="Stefka J."/>
            <person name="Hypsa V."/>
        </authorList>
    </citation>
    <scope>NUCLEOTIDE SEQUENCE [LARGE SCALE GENOMIC DNA]</scope>
    <source>
        <strain evidence="8">HR10_N</strain>
    </source>
</reference>
<dbReference type="InterPro" id="IPR033116">
    <property type="entry name" value="TRYPSIN_SER"/>
</dbReference>
<evidence type="ECO:0000256" key="5">
    <source>
        <dbReference type="ARBA" id="ARBA00022825"/>
    </source>
</evidence>
<keyword evidence="5" id="KW-0720">Serine protease</keyword>
<accession>A0AAN8PFS4</accession>
<comment type="subcellular location">
    <subcellularLocation>
        <location evidence="1">Secreted</location>
    </subcellularLocation>
</comment>
<dbReference type="SUPFAM" id="SSF50494">
    <property type="entry name" value="Trypsin-like serine proteases"/>
    <property type="match status" value="1"/>
</dbReference>
<dbReference type="SMART" id="SM00020">
    <property type="entry name" value="Tryp_SPc"/>
    <property type="match status" value="1"/>
</dbReference>